<evidence type="ECO:0008006" key="5">
    <source>
        <dbReference type="Google" id="ProtNLM"/>
    </source>
</evidence>
<keyword evidence="2" id="KW-0812">Transmembrane</keyword>
<dbReference type="ExpressionAtlas" id="A0A1B6QDZ3">
    <property type="expression patterns" value="baseline and differential"/>
</dbReference>
<dbReference type="EMBL" id="CM000761">
    <property type="protein sequence ID" value="KXG36130.1"/>
    <property type="molecule type" value="Genomic_DNA"/>
</dbReference>
<feature type="transmembrane region" description="Helical" evidence="2">
    <location>
        <begin position="162"/>
        <end position="181"/>
    </location>
</feature>
<feature type="coiled-coil region" evidence="1">
    <location>
        <begin position="94"/>
        <end position="147"/>
    </location>
</feature>
<dbReference type="InParanoid" id="A0A1B6QDZ3"/>
<evidence type="ECO:0000313" key="3">
    <source>
        <dbReference type="EMBL" id="KXG36130.1"/>
    </source>
</evidence>
<accession>A0A1B6QDZ3</accession>
<evidence type="ECO:0000256" key="2">
    <source>
        <dbReference type="SAM" id="Phobius"/>
    </source>
</evidence>
<keyword evidence="1" id="KW-0175">Coiled coil</keyword>
<dbReference type="GO" id="GO:0071816">
    <property type="term" value="P:tail-anchored membrane protein insertion into ER membrane"/>
    <property type="evidence" value="ECO:0007669"/>
    <property type="project" value="InterPro"/>
</dbReference>
<organism evidence="3 4">
    <name type="scientific">Sorghum bicolor</name>
    <name type="common">Sorghum</name>
    <name type="synonym">Sorghum vulgare</name>
    <dbReference type="NCBI Taxonomy" id="4558"/>
    <lineage>
        <taxon>Eukaryota</taxon>
        <taxon>Viridiplantae</taxon>
        <taxon>Streptophyta</taxon>
        <taxon>Embryophyta</taxon>
        <taxon>Tracheophyta</taxon>
        <taxon>Spermatophyta</taxon>
        <taxon>Magnoliopsida</taxon>
        <taxon>Liliopsida</taxon>
        <taxon>Poales</taxon>
        <taxon>Poaceae</taxon>
        <taxon>PACMAD clade</taxon>
        <taxon>Panicoideae</taxon>
        <taxon>Andropogonodae</taxon>
        <taxon>Andropogoneae</taxon>
        <taxon>Sorghinae</taxon>
        <taxon>Sorghum</taxon>
    </lineage>
</organism>
<reference evidence="3 4" key="1">
    <citation type="journal article" date="2009" name="Nature">
        <title>The Sorghum bicolor genome and the diversification of grasses.</title>
        <authorList>
            <person name="Paterson A.H."/>
            <person name="Bowers J.E."/>
            <person name="Bruggmann R."/>
            <person name="Dubchak I."/>
            <person name="Grimwood J."/>
            <person name="Gundlach H."/>
            <person name="Haberer G."/>
            <person name="Hellsten U."/>
            <person name="Mitros T."/>
            <person name="Poliakov A."/>
            <person name="Schmutz J."/>
            <person name="Spannagl M."/>
            <person name="Tang H."/>
            <person name="Wang X."/>
            <person name="Wicker T."/>
            <person name="Bharti A.K."/>
            <person name="Chapman J."/>
            <person name="Feltus F.A."/>
            <person name="Gowik U."/>
            <person name="Grigoriev I.V."/>
            <person name="Lyons E."/>
            <person name="Maher C.A."/>
            <person name="Martis M."/>
            <person name="Narechania A."/>
            <person name="Otillar R.P."/>
            <person name="Penning B.W."/>
            <person name="Salamov A.A."/>
            <person name="Wang Y."/>
            <person name="Zhang L."/>
            <person name="Carpita N.C."/>
            <person name="Freeling M."/>
            <person name="Gingle A.R."/>
            <person name="Hash C.T."/>
            <person name="Keller B."/>
            <person name="Klein P."/>
            <person name="Kresovich S."/>
            <person name="McCann M.C."/>
            <person name="Ming R."/>
            <person name="Peterson D.G."/>
            <person name="Mehboob-ur-Rahman"/>
            <person name="Ware D."/>
            <person name="Westhoff P."/>
            <person name="Mayer K.F."/>
            <person name="Messing J."/>
            <person name="Rokhsar D.S."/>
        </authorList>
    </citation>
    <scope>NUCLEOTIDE SEQUENCE [LARGE SCALE GENOMIC DNA]</scope>
    <source>
        <strain evidence="4">cv. BTx623</strain>
    </source>
</reference>
<evidence type="ECO:0000313" key="4">
    <source>
        <dbReference type="Proteomes" id="UP000000768"/>
    </source>
</evidence>
<dbReference type="AlphaFoldDB" id="A0A1B6QDZ3"/>
<dbReference type="InterPro" id="IPR028945">
    <property type="entry name" value="Get1"/>
</dbReference>
<keyword evidence="2" id="KW-1133">Transmembrane helix</keyword>
<dbReference type="Gramene" id="KXG36130">
    <property type="protein sequence ID" value="KXG36130"/>
    <property type="gene ID" value="SORBI_3002G288200"/>
</dbReference>
<protein>
    <recommendedName>
        <fullName evidence="5">Tail-anchored protein insertion receptor WRB</fullName>
    </recommendedName>
</protein>
<reference evidence="4" key="2">
    <citation type="journal article" date="2018" name="Plant J.">
        <title>The Sorghum bicolor reference genome: improved assembly, gene annotations, a transcriptome atlas, and signatures of genome organization.</title>
        <authorList>
            <person name="McCormick R.F."/>
            <person name="Truong S.K."/>
            <person name="Sreedasyam A."/>
            <person name="Jenkins J."/>
            <person name="Shu S."/>
            <person name="Sims D."/>
            <person name="Kennedy M."/>
            <person name="Amirebrahimi M."/>
            <person name="Weers B.D."/>
            <person name="McKinley B."/>
            <person name="Mattison A."/>
            <person name="Morishige D.T."/>
            <person name="Grimwood J."/>
            <person name="Schmutz J."/>
            <person name="Mullet J.E."/>
        </authorList>
    </citation>
    <scope>NUCLEOTIDE SEQUENCE [LARGE SCALE GENOMIC DNA]</scope>
    <source>
        <strain evidence="4">cv. BTx623</strain>
    </source>
</reference>
<dbReference type="eggNOG" id="ENOG502RZ1V">
    <property type="taxonomic scope" value="Eukaryota"/>
</dbReference>
<name>A0A1B6QDZ3_SORBI</name>
<dbReference type="Pfam" id="PF04420">
    <property type="entry name" value="CHD5"/>
    <property type="match status" value="1"/>
</dbReference>
<dbReference type="STRING" id="4558.A0A1B6QDZ3"/>
<gene>
    <name evidence="3" type="ORF">SORBI_3002G288200</name>
</gene>
<keyword evidence="4" id="KW-1185">Reference proteome</keyword>
<keyword evidence="2" id="KW-0472">Membrane</keyword>
<dbReference type="GO" id="GO:0005783">
    <property type="term" value="C:endoplasmic reticulum"/>
    <property type="evidence" value="ECO:0000318"/>
    <property type="project" value="GO_Central"/>
</dbReference>
<dbReference type="GO" id="GO:0005634">
    <property type="term" value="C:nucleus"/>
    <property type="evidence" value="ECO:0000318"/>
    <property type="project" value="GO_Central"/>
</dbReference>
<evidence type="ECO:0000256" key="1">
    <source>
        <dbReference type="SAM" id="Coils"/>
    </source>
</evidence>
<proteinExistence type="predicted"/>
<feature type="transmembrane region" description="Helical" evidence="2">
    <location>
        <begin position="65"/>
        <end position="84"/>
    </location>
</feature>
<sequence>MGTPNGPRARSCRFSPLSRSRRRAPEYAWFCRSVPLWRHAASPNSKPTGDARERPGLHLAPPPPATMSLASIFVFLFVFALQLVDRYLDLARKRGAHSDELTKLRLEIKQLLKEADQLSTPSTFAQAAKLKRLAAAKEKELAKMQEQDLKGKQSLYDKYAKFLLVTKVIIYAVLVLCFWSTPVTTVPQHLLQPFGKMFSWRGVDTATGHVVVSTTMEFFLTFWDTAVKTVLCNTFVKCWYEWKK</sequence>
<dbReference type="Proteomes" id="UP000000768">
    <property type="component" value="Chromosome 2"/>
</dbReference>